<keyword evidence="9" id="KW-0503">Monooxygenase</keyword>
<reference evidence="11 12" key="1">
    <citation type="journal article" date="2022" name="Nat. Plants">
        <title>Genomes of leafy and leafless Platanthera orchids illuminate the evolution of mycoheterotrophy.</title>
        <authorList>
            <person name="Li M.H."/>
            <person name="Liu K.W."/>
            <person name="Li Z."/>
            <person name="Lu H.C."/>
            <person name="Ye Q.L."/>
            <person name="Zhang D."/>
            <person name="Wang J.Y."/>
            <person name="Li Y.F."/>
            <person name="Zhong Z.M."/>
            <person name="Liu X."/>
            <person name="Yu X."/>
            <person name="Liu D.K."/>
            <person name="Tu X.D."/>
            <person name="Liu B."/>
            <person name="Hao Y."/>
            <person name="Liao X.Y."/>
            <person name="Jiang Y.T."/>
            <person name="Sun W.H."/>
            <person name="Chen J."/>
            <person name="Chen Y.Q."/>
            <person name="Ai Y."/>
            <person name="Zhai J.W."/>
            <person name="Wu S.S."/>
            <person name="Zhou Z."/>
            <person name="Hsiao Y.Y."/>
            <person name="Wu W.L."/>
            <person name="Chen Y.Y."/>
            <person name="Lin Y.F."/>
            <person name="Hsu J.L."/>
            <person name="Li C.Y."/>
            <person name="Wang Z.W."/>
            <person name="Zhao X."/>
            <person name="Zhong W.Y."/>
            <person name="Ma X.K."/>
            <person name="Ma L."/>
            <person name="Huang J."/>
            <person name="Chen G.Z."/>
            <person name="Huang M.Z."/>
            <person name="Huang L."/>
            <person name="Peng D.H."/>
            <person name="Luo Y.B."/>
            <person name="Zou S.Q."/>
            <person name="Chen S.P."/>
            <person name="Lan S."/>
            <person name="Tsai W.C."/>
            <person name="Van de Peer Y."/>
            <person name="Liu Z.J."/>
        </authorList>
    </citation>
    <scope>NUCLEOTIDE SEQUENCE [LARGE SCALE GENOMIC DNA]</scope>
    <source>
        <strain evidence="11">Lor288</strain>
    </source>
</reference>
<dbReference type="Gene3D" id="1.10.630.10">
    <property type="entry name" value="Cytochrome P450"/>
    <property type="match status" value="1"/>
</dbReference>
<keyword evidence="6" id="KW-1133">Transmembrane helix</keyword>
<dbReference type="PANTHER" id="PTHR24282:SF255">
    <property type="entry name" value="CYTOCHROME P450 72A11-RELATED"/>
    <property type="match status" value="1"/>
</dbReference>
<comment type="caution">
    <text evidence="11">The sequence shown here is derived from an EMBL/GenBank/DDBJ whole genome shotgun (WGS) entry which is preliminary data.</text>
</comment>
<keyword evidence="4" id="KW-0812">Transmembrane</keyword>
<evidence type="ECO:0000313" key="12">
    <source>
        <dbReference type="Proteomes" id="UP001412067"/>
    </source>
</evidence>
<keyword evidence="12" id="KW-1185">Reference proteome</keyword>
<gene>
    <name evidence="11" type="primary">CYP72A1</name>
    <name evidence="11" type="ORF">KSP40_PGU008122</name>
</gene>
<dbReference type="InterPro" id="IPR001128">
    <property type="entry name" value="Cyt_P450"/>
</dbReference>
<keyword evidence="7" id="KW-0560">Oxidoreductase</keyword>
<dbReference type="InterPro" id="IPR050665">
    <property type="entry name" value="Cytochrome_P450_Monooxygen"/>
</dbReference>
<evidence type="ECO:0000313" key="11">
    <source>
        <dbReference type="EMBL" id="KAK8938187.1"/>
    </source>
</evidence>
<evidence type="ECO:0000256" key="3">
    <source>
        <dbReference type="ARBA" id="ARBA00022617"/>
    </source>
</evidence>
<dbReference type="SUPFAM" id="SSF48264">
    <property type="entry name" value="Cytochrome P450"/>
    <property type="match status" value="1"/>
</dbReference>
<proteinExistence type="inferred from homology"/>
<evidence type="ECO:0000256" key="7">
    <source>
        <dbReference type="ARBA" id="ARBA00023002"/>
    </source>
</evidence>
<evidence type="ECO:0000256" key="1">
    <source>
        <dbReference type="ARBA" id="ARBA00004370"/>
    </source>
</evidence>
<organism evidence="11 12">
    <name type="scientific">Platanthera guangdongensis</name>
    <dbReference type="NCBI Taxonomy" id="2320717"/>
    <lineage>
        <taxon>Eukaryota</taxon>
        <taxon>Viridiplantae</taxon>
        <taxon>Streptophyta</taxon>
        <taxon>Embryophyta</taxon>
        <taxon>Tracheophyta</taxon>
        <taxon>Spermatophyta</taxon>
        <taxon>Magnoliopsida</taxon>
        <taxon>Liliopsida</taxon>
        <taxon>Asparagales</taxon>
        <taxon>Orchidaceae</taxon>
        <taxon>Orchidoideae</taxon>
        <taxon>Orchideae</taxon>
        <taxon>Orchidinae</taxon>
        <taxon>Platanthera</taxon>
    </lineage>
</organism>
<keyword evidence="5" id="KW-0479">Metal-binding</keyword>
<dbReference type="InterPro" id="IPR002401">
    <property type="entry name" value="Cyt_P450_E_grp-I"/>
</dbReference>
<evidence type="ECO:0000256" key="9">
    <source>
        <dbReference type="ARBA" id="ARBA00023033"/>
    </source>
</evidence>
<dbReference type="EMBL" id="JBBWWR010000021">
    <property type="protein sequence ID" value="KAK8938187.1"/>
    <property type="molecule type" value="Genomic_DNA"/>
</dbReference>
<evidence type="ECO:0000256" key="4">
    <source>
        <dbReference type="ARBA" id="ARBA00022692"/>
    </source>
</evidence>
<evidence type="ECO:0000256" key="6">
    <source>
        <dbReference type="ARBA" id="ARBA00022989"/>
    </source>
</evidence>
<accession>A0ABR2LDN3</accession>
<keyword evidence="3" id="KW-0349">Heme</keyword>
<sequence>MIEKRETTIKSGEKVSDDLLSLLIESNLNLFKEHGKSKNGGMTTEDVIEECKLFYFAGQETTNVLLNWTIVLLSMNPSWQERAREEVRQVFGESFSPSYIHAPHTVITLQPQHGTPIILHRF</sequence>
<keyword evidence="8" id="KW-0408">Iron</keyword>
<dbReference type="Proteomes" id="UP001412067">
    <property type="component" value="Unassembled WGS sequence"/>
</dbReference>
<dbReference type="PANTHER" id="PTHR24282">
    <property type="entry name" value="CYTOCHROME P450 FAMILY MEMBER"/>
    <property type="match status" value="1"/>
</dbReference>
<evidence type="ECO:0000256" key="10">
    <source>
        <dbReference type="ARBA" id="ARBA00023136"/>
    </source>
</evidence>
<keyword evidence="10" id="KW-0472">Membrane</keyword>
<evidence type="ECO:0000256" key="2">
    <source>
        <dbReference type="ARBA" id="ARBA00010617"/>
    </source>
</evidence>
<dbReference type="Pfam" id="PF00067">
    <property type="entry name" value="p450"/>
    <property type="match status" value="1"/>
</dbReference>
<dbReference type="InterPro" id="IPR036396">
    <property type="entry name" value="Cyt_P450_sf"/>
</dbReference>
<dbReference type="PRINTS" id="PR00463">
    <property type="entry name" value="EP450I"/>
</dbReference>
<protein>
    <submittedName>
        <fullName evidence="11">Secologanin synthase</fullName>
    </submittedName>
</protein>
<comment type="similarity">
    <text evidence="2">Belongs to the cytochrome P450 family.</text>
</comment>
<comment type="subcellular location">
    <subcellularLocation>
        <location evidence="1">Membrane</location>
    </subcellularLocation>
</comment>
<evidence type="ECO:0000256" key="8">
    <source>
        <dbReference type="ARBA" id="ARBA00023004"/>
    </source>
</evidence>
<name>A0ABR2LDN3_9ASPA</name>
<evidence type="ECO:0000256" key="5">
    <source>
        <dbReference type="ARBA" id="ARBA00022723"/>
    </source>
</evidence>